<gene>
    <name evidence="3" type="primary">20200422</name>
    <name evidence="2" type="ORF">HELRODRAFT_164183</name>
</gene>
<reference evidence="3" key="3">
    <citation type="submission" date="2015-06" db="UniProtKB">
        <authorList>
            <consortium name="EnsemblMetazoa"/>
        </authorList>
    </citation>
    <scope>IDENTIFICATION</scope>
</reference>
<dbReference type="EnsemblMetazoa" id="HelroT164183">
    <property type="protein sequence ID" value="HelroP164183"/>
    <property type="gene ID" value="HelroG164183"/>
</dbReference>
<dbReference type="EMBL" id="AMQM01001571">
    <property type="status" value="NOT_ANNOTATED_CDS"/>
    <property type="molecule type" value="Genomic_DNA"/>
</dbReference>
<dbReference type="GO" id="GO:0003723">
    <property type="term" value="F:RNA binding"/>
    <property type="evidence" value="ECO:0007669"/>
    <property type="project" value="InterPro"/>
</dbReference>
<reference evidence="2 4" key="2">
    <citation type="journal article" date="2013" name="Nature">
        <title>Insights into bilaterian evolution from three spiralian genomes.</title>
        <authorList>
            <person name="Simakov O."/>
            <person name="Marletaz F."/>
            <person name="Cho S.J."/>
            <person name="Edsinger-Gonzales E."/>
            <person name="Havlak P."/>
            <person name="Hellsten U."/>
            <person name="Kuo D.H."/>
            <person name="Larsson T."/>
            <person name="Lv J."/>
            <person name="Arendt D."/>
            <person name="Savage R."/>
            <person name="Osoegawa K."/>
            <person name="de Jong P."/>
            <person name="Grimwood J."/>
            <person name="Chapman J.A."/>
            <person name="Shapiro H."/>
            <person name="Aerts A."/>
            <person name="Otillar R.P."/>
            <person name="Terry A.Y."/>
            <person name="Boore J.L."/>
            <person name="Grigoriev I.V."/>
            <person name="Lindberg D.R."/>
            <person name="Seaver E.C."/>
            <person name="Weisblat D.A."/>
            <person name="Putnam N.H."/>
            <person name="Rokhsar D.S."/>
        </authorList>
    </citation>
    <scope>NUCLEOTIDE SEQUENCE</scope>
</reference>
<sequence length="287" mass="32543">MYAKMLAKSNENYLTKLDSSRLEASVLKNAATFKNNSYSVMDSSRGLDARCAPSLNLELLEKKHKCILDKSHATILSFDVNFGSHFKLQNVSSCSTKPATTAKIKKKIVLTEKTKNHLKRKHKDNTDKIEVKYKLTKNCEHDVKESVFSDYDYENVFCSLSVPRPLDFTFCMPVDLSSCISHEKSLLDRKKMLVNEVSTSLIKSPTFLKGEGSNISKLATQIASEDPEFILKMALYCRHCLYIRSTSNFLLAFSANSEFCKPYLIKYFNKGVVLPTDWKEVAELALV</sequence>
<reference evidence="4" key="1">
    <citation type="submission" date="2012-12" db="EMBL/GenBank/DDBJ databases">
        <authorList>
            <person name="Hellsten U."/>
            <person name="Grimwood J."/>
            <person name="Chapman J.A."/>
            <person name="Shapiro H."/>
            <person name="Aerts A."/>
            <person name="Otillar R.P."/>
            <person name="Terry A.Y."/>
            <person name="Boore J.L."/>
            <person name="Simakov O."/>
            <person name="Marletaz F."/>
            <person name="Cho S.-J."/>
            <person name="Edsinger-Gonzales E."/>
            <person name="Havlak P."/>
            <person name="Kuo D.-H."/>
            <person name="Larsson T."/>
            <person name="Lv J."/>
            <person name="Arendt D."/>
            <person name="Savage R."/>
            <person name="Osoegawa K."/>
            <person name="de Jong P."/>
            <person name="Lindberg D.R."/>
            <person name="Seaver E.C."/>
            <person name="Weisblat D.A."/>
            <person name="Putnam N.H."/>
            <person name="Grigoriev I.V."/>
            <person name="Rokhsar D.S."/>
        </authorList>
    </citation>
    <scope>NUCLEOTIDE SEQUENCE</scope>
</reference>
<dbReference type="OrthoDB" id="427368at2759"/>
<dbReference type="eggNOG" id="KOG3602">
    <property type="taxonomic scope" value="Eukaryota"/>
</dbReference>
<accession>T1EV22</accession>
<dbReference type="InterPro" id="IPR008858">
    <property type="entry name" value="TROVE_dom"/>
</dbReference>
<dbReference type="PANTHER" id="PTHR44791">
    <property type="entry name" value="TELOMERASE PROTEIN COMPONENT 1 TEP1"/>
    <property type="match status" value="1"/>
</dbReference>
<feature type="domain" description="TROVE" evidence="1">
    <location>
        <begin position="198"/>
        <end position="283"/>
    </location>
</feature>
<dbReference type="STRING" id="6412.T1EV22"/>
<organism evidence="3 4">
    <name type="scientific">Helobdella robusta</name>
    <name type="common">Californian leech</name>
    <dbReference type="NCBI Taxonomy" id="6412"/>
    <lineage>
        <taxon>Eukaryota</taxon>
        <taxon>Metazoa</taxon>
        <taxon>Spiralia</taxon>
        <taxon>Lophotrochozoa</taxon>
        <taxon>Annelida</taxon>
        <taxon>Clitellata</taxon>
        <taxon>Hirudinea</taxon>
        <taxon>Rhynchobdellida</taxon>
        <taxon>Glossiphoniidae</taxon>
        <taxon>Helobdella</taxon>
    </lineage>
</organism>
<proteinExistence type="predicted"/>
<name>T1EV22_HELRO</name>
<keyword evidence="4" id="KW-1185">Reference proteome</keyword>
<dbReference type="InterPro" id="IPR037214">
    <property type="entry name" value="TROVE_dom_sf"/>
</dbReference>
<dbReference type="PANTHER" id="PTHR44791:SF1">
    <property type="entry name" value="TELOMERASE PROTEIN COMPONENT 1"/>
    <property type="match status" value="1"/>
</dbReference>
<evidence type="ECO:0000313" key="4">
    <source>
        <dbReference type="Proteomes" id="UP000015101"/>
    </source>
</evidence>
<dbReference type="InParanoid" id="T1EV22"/>
<dbReference type="KEGG" id="hro:HELRODRAFT_164183"/>
<dbReference type="HOGENOM" id="CLU_970700_0_0_1"/>
<dbReference type="GeneID" id="20200422"/>
<evidence type="ECO:0000259" key="1">
    <source>
        <dbReference type="Pfam" id="PF05731"/>
    </source>
</evidence>
<dbReference type="InterPro" id="IPR052652">
    <property type="entry name" value="Telomerase_Complex_Comp"/>
</dbReference>
<dbReference type="CTD" id="20200422"/>
<protein>
    <recommendedName>
        <fullName evidence="1">TROVE domain-containing protein</fullName>
    </recommendedName>
</protein>
<dbReference type="RefSeq" id="XP_009027437.1">
    <property type="nucleotide sequence ID" value="XM_009029189.1"/>
</dbReference>
<dbReference type="SUPFAM" id="SSF140864">
    <property type="entry name" value="TROVE domain-like"/>
    <property type="match status" value="1"/>
</dbReference>
<dbReference type="Pfam" id="PF05731">
    <property type="entry name" value="TROVE"/>
    <property type="match status" value="1"/>
</dbReference>
<evidence type="ECO:0000313" key="2">
    <source>
        <dbReference type="EMBL" id="ESN94354.1"/>
    </source>
</evidence>
<evidence type="ECO:0000313" key="3">
    <source>
        <dbReference type="EnsemblMetazoa" id="HelroP164183"/>
    </source>
</evidence>
<dbReference type="Proteomes" id="UP000015101">
    <property type="component" value="Unassembled WGS sequence"/>
</dbReference>
<dbReference type="EMBL" id="KB097571">
    <property type="protein sequence ID" value="ESN94354.1"/>
    <property type="molecule type" value="Genomic_DNA"/>
</dbReference>
<dbReference type="AlphaFoldDB" id="T1EV22"/>